<proteinExistence type="predicted"/>
<sequence length="125" mass="13646">MQRAIIFYLLAIVLVFSLVITGRENDPVRLLPWFVTIGLAAANIFTVGLLRSRRLKALVNDESTRQHRAMAITSGFWAALVAALLLSLLATLLPMTAILTARTILTATLVATLVSFATLELRAAR</sequence>
<keyword evidence="1" id="KW-1133">Transmembrane helix</keyword>
<evidence type="ECO:0000313" key="3">
    <source>
        <dbReference type="Proteomes" id="UP000033200"/>
    </source>
</evidence>
<accession>A0A097EIZ3</accession>
<dbReference type="KEGG" id="stax:MC45_15470"/>
<keyword evidence="1" id="KW-0812">Transmembrane</keyword>
<feature type="transmembrane region" description="Helical" evidence="1">
    <location>
        <begin position="99"/>
        <end position="119"/>
    </location>
</feature>
<keyword evidence="3" id="KW-1185">Reference proteome</keyword>
<name>A0A097EIZ3_9SPHN</name>
<dbReference type="EMBL" id="CP009571">
    <property type="protein sequence ID" value="AIT07540.1"/>
    <property type="molecule type" value="Genomic_DNA"/>
</dbReference>
<dbReference type="STRING" id="1549858.MC45_15470"/>
<dbReference type="Proteomes" id="UP000033200">
    <property type="component" value="Chromosome"/>
</dbReference>
<evidence type="ECO:0000313" key="2">
    <source>
        <dbReference type="EMBL" id="AIT07540.1"/>
    </source>
</evidence>
<gene>
    <name evidence="2" type="ORF">MC45_15470</name>
</gene>
<evidence type="ECO:0000256" key="1">
    <source>
        <dbReference type="SAM" id="Phobius"/>
    </source>
</evidence>
<dbReference type="HOGENOM" id="CLU_1991265_0_0_5"/>
<protein>
    <submittedName>
        <fullName evidence="2">Uncharacterized protein</fullName>
    </submittedName>
</protein>
<dbReference type="eggNOG" id="ENOG5031C61">
    <property type="taxonomic scope" value="Bacteria"/>
</dbReference>
<reference evidence="2 3" key="1">
    <citation type="submission" date="2014-09" db="EMBL/GenBank/DDBJ databases">
        <title>Using Illumina technology Improving SMRT sequencing Genome Assembly by RASTools.</title>
        <authorList>
            <person name="Zhou Y."/>
            <person name="Ma T."/>
            <person name="Liu T."/>
        </authorList>
    </citation>
    <scope>NUCLEOTIDE SEQUENCE [LARGE SCALE GENOMIC DNA]</scope>
    <source>
        <strain evidence="2 3">ATCC 55669</strain>
    </source>
</reference>
<dbReference type="AlphaFoldDB" id="A0A097EIZ3"/>
<keyword evidence="1" id="KW-0472">Membrane</keyword>
<feature type="transmembrane region" description="Helical" evidence="1">
    <location>
        <begin position="31"/>
        <end position="50"/>
    </location>
</feature>
<feature type="transmembrane region" description="Helical" evidence="1">
    <location>
        <begin position="71"/>
        <end position="93"/>
    </location>
</feature>
<organism evidence="2 3">
    <name type="scientific">Sphingomonas taxi</name>
    <dbReference type="NCBI Taxonomy" id="1549858"/>
    <lineage>
        <taxon>Bacteria</taxon>
        <taxon>Pseudomonadati</taxon>
        <taxon>Pseudomonadota</taxon>
        <taxon>Alphaproteobacteria</taxon>
        <taxon>Sphingomonadales</taxon>
        <taxon>Sphingomonadaceae</taxon>
        <taxon>Sphingomonas</taxon>
    </lineage>
</organism>